<dbReference type="Proteomes" id="UP000053923">
    <property type="component" value="Unassembled WGS sequence"/>
</dbReference>
<evidence type="ECO:0000256" key="3">
    <source>
        <dbReference type="ARBA" id="ARBA00022448"/>
    </source>
</evidence>
<evidence type="ECO:0000313" key="10">
    <source>
        <dbReference type="Proteomes" id="UP000053923"/>
    </source>
</evidence>
<evidence type="ECO:0000313" key="9">
    <source>
        <dbReference type="EMBL" id="KUL45416.1"/>
    </source>
</evidence>
<comment type="similarity">
    <text evidence="2 8">Belongs to the NiCoT transporter (TC 2.A.52) family.</text>
</comment>
<evidence type="ECO:0000256" key="4">
    <source>
        <dbReference type="ARBA" id="ARBA00022596"/>
    </source>
</evidence>
<sequence length="167" mass="17900">MPYCRCVARGIVRTWREAKAGRHQPEELEELLADRGLMNRVLQGRSDMFIEHGWQLYFVGLLFGLGFDTATQVGALGMAAGSAADGTLLAQRRVGGHRALEPGSGHTRAPPGPRALAAWKPIGVRYGNRSISECSWPRTSGQSQSVGAVDRQAEAEISPECAAPGAC</sequence>
<evidence type="ECO:0000256" key="1">
    <source>
        <dbReference type="ARBA" id="ARBA00004127"/>
    </source>
</evidence>
<comment type="subcellular location">
    <subcellularLocation>
        <location evidence="8">Cell membrane</location>
        <topology evidence="8">Multi-pass membrane protein</topology>
    </subcellularLocation>
    <subcellularLocation>
        <location evidence="1">Endomembrane system</location>
        <topology evidence="1">Multi-pass membrane protein</topology>
    </subcellularLocation>
</comment>
<comment type="caution">
    <text evidence="9">The sequence shown here is derived from an EMBL/GenBank/DDBJ whole genome shotgun (WGS) entry which is preliminary data.</text>
</comment>
<dbReference type="EMBL" id="LLZG01000013">
    <property type="protein sequence ID" value="KUL45416.1"/>
    <property type="molecule type" value="Genomic_DNA"/>
</dbReference>
<evidence type="ECO:0000256" key="8">
    <source>
        <dbReference type="RuleBase" id="RU362101"/>
    </source>
</evidence>
<keyword evidence="4" id="KW-0533">Nickel</keyword>
<keyword evidence="10" id="KW-1185">Reference proteome</keyword>
<dbReference type="AlphaFoldDB" id="A0A0X3VPB4"/>
<reference evidence="10" key="1">
    <citation type="submission" date="2015-10" db="EMBL/GenBank/DDBJ databases">
        <authorList>
            <person name="Ju K.-S."/>
            <person name="Doroghazi J.R."/>
            <person name="Metcalf W.W."/>
        </authorList>
    </citation>
    <scope>NUCLEOTIDE SEQUENCE [LARGE SCALE GENOMIC DNA]</scope>
    <source>
        <strain evidence="10">NRRL 3151</strain>
    </source>
</reference>
<organism evidence="9 10">
    <name type="scientific">Streptomyces regalis</name>
    <dbReference type="NCBI Taxonomy" id="68262"/>
    <lineage>
        <taxon>Bacteria</taxon>
        <taxon>Bacillati</taxon>
        <taxon>Actinomycetota</taxon>
        <taxon>Actinomycetes</taxon>
        <taxon>Kitasatosporales</taxon>
        <taxon>Streptomycetaceae</taxon>
        <taxon>Streptomyces</taxon>
    </lineage>
</organism>
<name>A0A0X3VPB4_9ACTN</name>
<dbReference type="GO" id="GO:0015099">
    <property type="term" value="F:nickel cation transmembrane transporter activity"/>
    <property type="evidence" value="ECO:0007669"/>
    <property type="project" value="UniProtKB-UniRule"/>
</dbReference>
<dbReference type="PANTHER" id="PTHR31611">
    <property type="entry name" value="HIGH-AFFINITY NICKEL TRANSPORT PROTEIN NIC1"/>
    <property type="match status" value="1"/>
</dbReference>
<dbReference type="InterPro" id="IPR004688">
    <property type="entry name" value="Ni/Co_transpt"/>
</dbReference>
<evidence type="ECO:0000256" key="6">
    <source>
        <dbReference type="ARBA" id="ARBA00022989"/>
    </source>
</evidence>
<proteinExistence type="inferred from homology"/>
<dbReference type="GO" id="GO:0012505">
    <property type="term" value="C:endomembrane system"/>
    <property type="evidence" value="ECO:0007669"/>
    <property type="project" value="UniProtKB-SubCell"/>
</dbReference>
<protein>
    <recommendedName>
        <fullName evidence="8">Nickel/cobalt efflux system</fullName>
    </recommendedName>
</protein>
<dbReference type="GO" id="GO:0005886">
    <property type="term" value="C:plasma membrane"/>
    <property type="evidence" value="ECO:0007669"/>
    <property type="project" value="UniProtKB-SubCell"/>
</dbReference>
<dbReference type="InterPro" id="IPR011541">
    <property type="entry name" value="Ni/Co_transpt_high_affinity"/>
</dbReference>
<evidence type="ECO:0000256" key="5">
    <source>
        <dbReference type="ARBA" id="ARBA00022692"/>
    </source>
</evidence>
<keyword evidence="3 8" id="KW-0813">Transport</keyword>
<keyword evidence="6" id="KW-1133">Transmembrane helix</keyword>
<dbReference type="RefSeq" id="WP_062698333.1">
    <property type="nucleotide sequence ID" value="NZ_LLZG01000013.1"/>
</dbReference>
<keyword evidence="7" id="KW-0472">Membrane</keyword>
<evidence type="ECO:0000256" key="2">
    <source>
        <dbReference type="ARBA" id="ARBA00010892"/>
    </source>
</evidence>
<keyword evidence="5" id="KW-0812">Transmembrane</keyword>
<gene>
    <name evidence="9" type="ORF">ADL12_03490</name>
</gene>
<dbReference type="PANTHER" id="PTHR31611:SF0">
    <property type="entry name" value="HIGH-AFFINITY NICKEL TRANSPORT PROTEIN NIC1"/>
    <property type="match status" value="1"/>
</dbReference>
<dbReference type="Pfam" id="PF03824">
    <property type="entry name" value="NicO"/>
    <property type="match status" value="1"/>
</dbReference>
<evidence type="ECO:0000256" key="7">
    <source>
        <dbReference type="ARBA" id="ARBA00023136"/>
    </source>
</evidence>
<accession>A0A0X3VPB4</accession>